<keyword evidence="1" id="KW-0285">Flavoprotein</keyword>
<dbReference type="EMBL" id="ASHM01049030">
    <property type="protein sequence ID" value="PNX85560.1"/>
    <property type="molecule type" value="Genomic_DNA"/>
</dbReference>
<accession>A0A2K3M452</accession>
<reference evidence="4 5" key="1">
    <citation type="journal article" date="2014" name="Am. J. Bot.">
        <title>Genome assembly and annotation for red clover (Trifolium pratense; Fabaceae).</title>
        <authorList>
            <person name="Istvanek J."/>
            <person name="Jaros M."/>
            <person name="Krenek A."/>
            <person name="Repkova J."/>
        </authorList>
    </citation>
    <scope>NUCLEOTIDE SEQUENCE [LARGE SCALE GENOMIC DNA]</scope>
    <source>
        <strain evidence="5">cv. Tatra</strain>
        <tissue evidence="4">Young leaves</tissue>
    </source>
</reference>
<evidence type="ECO:0000259" key="3">
    <source>
        <dbReference type="Pfam" id="PF08031"/>
    </source>
</evidence>
<dbReference type="AlphaFoldDB" id="A0A2K3M452"/>
<dbReference type="GO" id="GO:0016491">
    <property type="term" value="F:oxidoreductase activity"/>
    <property type="evidence" value="ECO:0007669"/>
    <property type="project" value="InterPro"/>
</dbReference>
<gene>
    <name evidence="4" type="ORF">L195_g041630</name>
</gene>
<dbReference type="Pfam" id="PF08031">
    <property type="entry name" value="BBE"/>
    <property type="match status" value="1"/>
</dbReference>
<sequence length="142" mass="16794">MWKLMIEGETLFFQWNPYGGRMEEILSSETPFPHRAGNLFLIEYLNIWTEESPGAIERRVNLSRSFLEFMRPYVSNSPREAFLNYRDADIGANRPSNVTKFDIARTYGSKYFKGNFERLVSVKTKVDPENFFRYEQSIPTRQ</sequence>
<dbReference type="PANTHER" id="PTHR32448">
    <property type="entry name" value="OS08G0158400 PROTEIN"/>
    <property type="match status" value="1"/>
</dbReference>
<reference evidence="4 5" key="2">
    <citation type="journal article" date="2017" name="Front. Plant Sci.">
        <title>Gene Classification and Mining of Molecular Markers Useful in Red Clover (Trifolium pratense) Breeding.</title>
        <authorList>
            <person name="Istvanek J."/>
            <person name="Dluhosova J."/>
            <person name="Dluhos P."/>
            <person name="Patkova L."/>
            <person name="Nedelnik J."/>
            <person name="Repkova J."/>
        </authorList>
    </citation>
    <scope>NUCLEOTIDE SEQUENCE [LARGE SCALE GENOMIC DNA]</scope>
    <source>
        <strain evidence="5">cv. Tatra</strain>
        <tissue evidence="4">Young leaves</tissue>
    </source>
</reference>
<protein>
    <submittedName>
        <fullName evidence="4">Reticuline oxidase-like protein</fullName>
    </submittedName>
</protein>
<proteinExistence type="predicted"/>
<evidence type="ECO:0000256" key="1">
    <source>
        <dbReference type="ARBA" id="ARBA00022630"/>
    </source>
</evidence>
<dbReference type="InterPro" id="IPR012951">
    <property type="entry name" value="BBE"/>
</dbReference>
<feature type="domain" description="Berberine/berberine-like" evidence="3">
    <location>
        <begin position="81"/>
        <end position="139"/>
    </location>
</feature>
<dbReference type="Proteomes" id="UP000236291">
    <property type="component" value="Unassembled WGS sequence"/>
</dbReference>
<evidence type="ECO:0000313" key="4">
    <source>
        <dbReference type="EMBL" id="PNX85560.1"/>
    </source>
</evidence>
<evidence type="ECO:0000256" key="2">
    <source>
        <dbReference type="ARBA" id="ARBA00022827"/>
    </source>
</evidence>
<keyword evidence="2" id="KW-0274">FAD</keyword>
<comment type="caution">
    <text evidence="4">The sequence shown here is derived from an EMBL/GenBank/DDBJ whole genome shotgun (WGS) entry which is preliminary data.</text>
</comment>
<evidence type="ECO:0000313" key="5">
    <source>
        <dbReference type="Proteomes" id="UP000236291"/>
    </source>
</evidence>
<dbReference type="Gene3D" id="3.40.462.20">
    <property type="match status" value="1"/>
</dbReference>
<organism evidence="4 5">
    <name type="scientific">Trifolium pratense</name>
    <name type="common">Red clover</name>
    <dbReference type="NCBI Taxonomy" id="57577"/>
    <lineage>
        <taxon>Eukaryota</taxon>
        <taxon>Viridiplantae</taxon>
        <taxon>Streptophyta</taxon>
        <taxon>Embryophyta</taxon>
        <taxon>Tracheophyta</taxon>
        <taxon>Spermatophyta</taxon>
        <taxon>Magnoliopsida</taxon>
        <taxon>eudicotyledons</taxon>
        <taxon>Gunneridae</taxon>
        <taxon>Pentapetalae</taxon>
        <taxon>rosids</taxon>
        <taxon>fabids</taxon>
        <taxon>Fabales</taxon>
        <taxon>Fabaceae</taxon>
        <taxon>Papilionoideae</taxon>
        <taxon>50 kb inversion clade</taxon>
        <taxon>NPAAA clade</taxon>
        <taxon>Hologalegina</taxon>
        <taxon>IRL clade</taxon>
        <taxon>Trifolieae</taxon>
        <taxon>Trifolium</taxon>
    </lineage>
</organism>
<name>A0A2K3M452_TRIPR</name>
<dbReference type="GO" id="GO:0050660">
    <property type="term" value="F:flavin adenine dinucleotide binding"/>
    <property type="evidence" value="ECO:0007669"/>
    <property type="project" value="InterPro"/>
</dbReference>
<dbReference type="STRING" id="57577.A0A2K3M452"/>